<evidence type="ECO:0000256" key="8">
    <source>
        <dbReference type="ARBA" id="ARBA00023146"/>
    </source>
</evidence>
<dbReference type="EMBL" id="CP002051">
    <property type="protein sequence ID" value="ADI31650.1"/>
    <property type="molecule type" value="Genomic_DNA"/>
</dbReference>
<evidence type="ECO:0000256" key="7">
    <source>
        <dbReference type="ARBA" id="ARBA00022917"/>
    </source>
</evidence>
<dbReference type="GO" id="GO:0017101">
    <property type="term" value="C:aminoacyl-tRNA synthetase multienzyme complex"/>
    <property type="evidence" value="ECO:0007669"/>
    <property type="project" value="TreeGrafter"/>
</dbReference>
<feature type="binding site" evidence="9">
    <location>
        <position position="366"/>
    </location>
    <ligand>
        <name>Mg(2+)</name>
        <dbReference type="ChEBI" id="CHEBI:18420"/>
        <label>3</label>
    </ligand>
</feature>
<reference evidence="12" key="1">
    <citation type="submission" date="2010-05" db="EMBL/GenBank/DDBJ databases">
        <title>Complete sequence of Staphylothermus hellenicus DSM 12710.</title>
        <authorList>
            <consortium name="US DOE Joint Genome Institute"/>
            <person name="Lucas S."/>
            <person name="Copeland A."/>
            <person name="Lapidus A."/>
            <person name="Cheng J.-F."/>
            <person name="Bruce D."/>
            <person name="Goodwin L."/>
            <person name="Pitluck S."/>
            <person name="Davenport K."/>
            <person name="Detter J.C."/>
            <person name="Han C."/>
            <person name="Tapia R."/>
            <person name="Larimer F."/>
            <person name="Land M."/>
            <person name="Hauser L."/>
            <person name="Kyrpides N."/>
            <person name="Mikhailova N."/>
            <person name="Anderson I.J."/>
            <person name="Woyke T."/>
        </authorList>
    </citation>
    <scope>NUCLEOTIDE SEQUENCE [LARGE SCALE GENOMIC DNA]</scope>
    <source>
        <strain evidence="12">DSM 12710 / JCM 10830 / BK20S6-10-b1 / P8</strain>
    </source>
</reference>
<dbReference type="GO" id="GO:0005524">
    <property type="term" value="F:ATP binding"/>
    <property type="evidence" value="ECO:0007669"/>
    <property type="project" value="UniProtKB-UniRule"/>
</dbReference>
<dbReference type="CDD" id="cd00776">
    <property type="entry name" value="AsxRS_core"/>
    <property type="match status" value="1"/>
</dbReference>
<dbReference type="AlphaFoldDB" id="D7DBV3"/>
<gene>
    <name evidence="9" type="primary">aspS</name>
    <name evidence="11" type="ordered locus">Shell_0519</name>
</gene>
<evidence type="ECO:0000256" key="5">
    <source>
        <dbReference type="ARBA" id="ARBA00022741"/>
    </source>
</evidence>
<feature type="binding site" evidence="9">
    <location>
        <position position="369"/>
    </location>
    <ligand>
        <name>Mg(2+)</name>
        <dbReference type="ChEBI" id="CHEBI:18420"/>
        <label>2</label>
    </ligand>
</feature>
<keyword evidence="9" id="KW-0479">Metal-binding</keyword>
<dbReference type="SUPFAM" id="SSF55681">
    <property type="entry name" value="Class II aaRS and biotin synthetases"/>
    <property type="match status" value="1"/>
</dbReference>
<feature type="binding site" evidence="9">
    <location>
        <position position="221"/>
    </location>
    <ligand>
        <name>L-aspartate</name>
        <dbReference type="ChEBI" id="CHEBI:29991"/>
    </ligand>
</feature>
<evidence type="ECO:0000313" key="12">
    <source>
        <dbReference type="Proteomes" id="UP000002573"/>
    </source>
</evidence>
<dbReference type="GO" id="GO:0006422">
    <property type="term" value="P:aspartyl-tRNA aminoacylation"/>
    <property type="evidence" value="ECO:0007669"/>
    <property type="project" value="UniProtKB-UniRule"/>
</dbReference>
<dbReference type="InterPro" id="IPR004364">
    <property type="entry name" value="Aa-tRNA-synt_II"/>
</dbReference>
<feature type="binding site" evidence="9">
    <location>
        <position position="373"/>
    </location>
    <ligand>
        <name>L-aspartate</name>
        <dbReference type="ChEBI" id="CHEBI:29991"/>
    </ligand>
</feature>
<dbReference type="NCBIfam" id="NF003483">
    <property type="entry name" value="PRK05159.1"/>
    <property type="match status" value="1"/>
</dbReference>
<comment type="cofactor">
    <cofactor evidence="9">
        <name>Mg(2+)</name>
        <dbReference type="ChEBI" id="CHEBI:18420"/>
    </cofactor>
    <text evidence="9">Binds 3 Mg(2+) cations per subunit. The strongest magnesium site (Mg1) is bound to the beta- and gamma-phosphates of ATP and four water molecules complete its coordination sphere.</text>
</comment>
<dbReference type="GO" id="GO:0000287">
    <property type="term" value="F:magnesium ion binding"/>
    <property type="evidence" value="ECO:0007669"/>
    <property type="project" value="UniProtKB-UniRule"/>
</dbReference>
<dbReference type="Pfam" id="PF00152">
    <property type="entry name" value="tRNA-synt_2"/>
    <property type="match status" value="1"/>
</dbReference>
<name>D7DBV3_STAHD</name>
<evidence type="ECO:0000256" key="3">
    <source>
        <dbReference type="ARBA" id="ARBA00022490"/>
    </source>
</evidence>
<dbReference type="InterPro" id="IPR004523">
    <property type="entry name" value="Asp-tRNA_synthase_2"/>
</dbReference>
<keyword evidence="4 9" id="KW-0436">Ligase</keyword>
<feature type="region of interest" description="Aspartate" evidence="9">
    <location>
        <begin position="200"/>
        <end position="203"/>
    </location>
</feature>
<dbReference type="SUPFAM" id="SSF50249">
    <property type="entry name" value="Nucleic acid-binding proteins"/>
    <property type="match status" value="1"/>
</dbReference>
<dbReference type="HOGENOM" id="CLU_004553_2_1_2"/>
<dbReference type="GO" id="GO:0003723">
    <property type="term" value="F:RNA binding"/>
    <property type="evidence" value="ECO:0007669"/>
    <property type="project" value="TreeGrafter"/>
</dbReference>
<comment type="subunit">
    <text evidence="9">Homodimer.</text>
</comment>
<comment type="catalytic activity">
    <reaction evidence="9">
        <text>tRNA(Asp) + L-aspartate + ATP = L-aspartyl-tRNA(Asp) + AMP + diphosphate</text>
        <dbReference type="Rhea" id="RHEA:19649"/>
        <dbReference type="Rhea" id="RHEA-COMP:9660"/>
        <dbReference type="Rhea" id="RHEA-COMP:9678"/>
        <dbReference type="ChEBI" id="CHEBI:29991"/>
        <dbReference type="ChEBI" id="CHEBI:30616"/>
        <dbReference type="ChEBI" id="CHEBI:33019"/>
        <dbReference type="ChEBI" id="CHEBI:78442"/>
        <dbReference type="ChEBI" id="CHEBI:78516"/>
        <dbReference type="ChEBI" id="CHEBI:456215"/>
        <dbReference type="EC" id="6.1.1.12"/>
    </reaction>
</comment>
<feature type="binding site" evidence="9">
    <location>
        <position position="366"/>
    </location>
    <ligand>
        <name>Mg(2+)</name>
        <dbReference type="ChEBI" id="CHEBI:18420"/>
        <label>2</label>
    </ligand>
</feature>
<dbReference type="NCBIfam" id="TIGR00458">
    <property type="entry name" value="aspS_nondisc"/>
    <property type="match status" value="1"/>
</dbReference>
<dbReference type="Gene3D" id="3.30.930.10">
    <property type="entry name" value="Bira Bifunctional Protein, Domain 2"/>
    <property type="match status" value="1"/>
</dbReference>
<sequence length="443" mass="50970">MVVDNVLLLKYSFNYVEPIMDGDIGLRICGWIIRLKIVGKVVIIEVSGNTSVKPYVLVLKKNREPELFEKAKKLSIGTALCFEGEKSPVQKSKRGVEYIVRKLEIYSEPLEPLPVDTVGKVPALLDTRIKYRYLLVRNPVEKAVFRIRAGIIEAARQYFNNNGFIEIHTPKIVAAGAEGGATLFPIQYFDNKAYLSQSPQLYKQMLIAGFPRVFEITPYFRAEKFNTTRHLNESWGIDAEQGFINGVEDVLNTLEDLIVYINDYIRKNYVEEQEILGTEIEKLEKPFKRLRFEEAIDLLRSEGLEVSEGEDLSDAAEKKLGEIMEEKGYKIYFIIGFPWQSTGFYYMREEDGYHTRKFDLDYKGLEIASGGQREHRYDKLVSALKDKGLNPEDFAFYLEAFKYGMPPHGGFGLGIERLMMKMLGLENIREAILFVRDRTRLIP</sequence>
<dbReference type="InterPro" id="IPR045864">
    <property type="entry name" value="aa-tRNA-synth_II/BPL/LPL"/>
</dbReference>
<reference evidence="11 12" key="2">
    <citation type="journal article" date="2011" name="Stand. Genomic Sci.">
        <title>Complete genome sequence of Staphylothermus hellenicus P8.</title>
        <authorList>
            <person name="Anderson I."/>
            <person name="Wirth R."/>
            <person name="Lucas S."/>
            <person name="Copeland A."/>
            <person name="Lapidus A."/>
            <person name="Cheng J.F."/>
            <person name="Goodwin L."/>
            <person name="Pitluck S."/>
            <person name="Davenport K."/>
            <person name="Detter J.C."/>
            <person name="Han C."/>
            <person name="Tapia R."/>
            <person name="Land M."/>
            <person name="Hauser L."/>
            <person name="Pati A."/>
            <person name="Mikhailova N."/>
            <person name="Woyke T."/>
            <person name="Klenk H.P."/>
            <person name="Kyrpides N."/>
            <person name="Ivanova N."/>
        </authorList>
    </citation>
    <scope>NUCLEOTIDE SEQUENCE [LARGE SCALE GENOMIC DNA]</scope>
    <source>
        <strain evidence="12">DSM 12710 / JCM 10830 / BK20S6-10-b1 / P8</strain>
    </source>
</reference>
<keyword evidence="8 9" id="KW-0030">Aminoacyl-tRNA synthetase</keyword>
<dbReference type="PANTHER" id="PTHR43450">
    <property type="entry name" value="ASPARTYL-TRNA SYNTHETASE"/>
    <property type="match status" value="1"/>
</dbReference>
<feature type="binding site" evidence="9">
    <location>
        <position position="178"/>
    </location>
    <ligand>
        <name>L-aspartate</name>
        <dbReference type="ChEBI" id="CHEBI:29991"/>
    </ligand>
</feature>
<feature type="site" description="Important for tRNA discrimination" evidence="9">
    <location>
        <position position="93"/>
    </location>
</feature>
<comment type="similarity">
    <text evidence="2 9">Belongs to the class-II aminoacyl-tRNA synthetase family. Type 2 subfamily.</text>
</comment>
<accession>D7DBV3</accession>
<dbReference type="Gene3D" id="2.40.50.140">
    <property type="entry name" value="Nucleic acid-binding proteins"/>
    <property type="match status" value="1"/>
</dbReference>
<feature type="binding site" evidence="9">
    <location>
        <begin position="221"/>
        <end position="223"/>
    </location>
    <ligand>
        <name>ATP</name>
        <dbReference type="ChEBI" id="CHEBI:30616"/>
    </ligand>
</feature>
<evidence type="ECO:0000256" key="1">
    <source>
        <dbReference type="ARBA" id="ARBA00004496"/>
    </source>
</evidence>
<dbReference type="HAMAP" id="MF_02075">
    <property type="entry name" value="Asp_tRNA_synth_type2"/>
    <property type="match status" value="1"/>
</dbReference>
<keyword evidence="3 9" id="KW-0963">Cytoplasm</keyword>
<dbReference type="GO" id="GO:0004815">
    <property type="term" value="F:aspartate-tRNA ligase activity"/>
    <property type="evidence" value="ECO:0007669"/>
    <property type="project" value="UniProtKB-UniRule"/>
</dbReference>
<keyword evidence="12" id="KW-1185">Reference proteome</keyword>
<feature type="binding site" evidence="9">
    <location>
        <position position="369"/>
    </location>
    <ligand>
        <name>L-aspartate</name>
        <dbReference type="ChEBI" id="CHEBI:29991"/>
    </ligand>
</feature>
<keyword evidence="5 9" id="KW-0547">Nucleotide-binding</keyword>
<evidence type="ECO:0000256" key="2">
    <source>
        <dbReference type="ARBA" id="ARBA00005312"/>
    </source>
</evidence>
<feature type="binding site" evidence="9">
    <location>
        <begin position="229"/>
        <end position="231"/>
    </location>
    <ligand>
        <name>ATP</name>
        <dbReference type="ChEBI" id="CHEBI:30616"/>
    </ligand>
</feature>
<dbReference type="InterPro" id="IPR006195">
    <property type="entry name" value="aa-tRNA-synth_II"/>
</dbReference>
<evidence type="ECO:0000256" key="9">
    <source>
        <dbReference type="HAMAP-Rule" id="MF_02075"/>
    </source>
</evidence>
<comment type="caution">
    <text evidence="9">Lacks conserved residue(s) required for the propagation of feature annotation.</text>
</comment>
<dbReference type="PROSITE" id="PS50862">
    <property type="entry name" value="AA_TRNA_LIGASE_II"/>
    <property type="match status" value="1"/>
</dbReference>
<dbReference type="InterPro" id="IPR002312">
    <property type="entry name" value="Asp/Asn-tRNA-synth_IIb"/>
</dbReference>
<feature type="binding site" evidence="9">
    <location>
        <position position="366"/>
    </location>
    <ligand>
        <name>ATP</name>
        <dbReference type="ChEBI" id="CHEBI:30616"/>
    </ligand>
</feature>
<protein>
    <recommendedName>
        <fullName evidence="9">Aspartate--tRNA(Asp) ligase</fullName>
        <ecNumber evidence="9">6.1.1.12</ecNumber>
    </recommendedName>
    <alternativeName>
        <fullName evidence="9">Aspartyl-tRNA synthetase</fullName>
        <shortName evidence="9">AspRS</shortName>
    </alternativeName>
    <alternativeName>
        <fullName evidence="9">Discriminating aspartyl-tRNA synthetase</fullName>
        <shortName evidence="9">D-AspRS</shortName>
    </alternativeName>
</protein>
<comment type="subcellular location">
    <subcellularLocation>
        <location evidence="1 9">Cytoplasm</location>
    </subcellularLocation>
</comment>
<organism evidence="11 12">
    <name type="scientific">Staphylothermus hellenicus (strain DSM 12710 / JCM 10830 / BK20S6-10-b1 / P8)</name>
    <dbReference type="NCBI Taxonomy" id="591019"/>
    <lineage>
        <taxon>Archaea</taxon>
        <taxon>Thermoproteota</taxon>
        <taxon>Thermoprotei</taxon>
        <taxon>Desulfurococcales</taxon>
        <taxon>Desulfurococcaceae</taxon>
        <taxon>Staphylothermus</taxon>
    </lineage>
</organism>
<dbReference type="Proteomes" id="UP000002573">
    <property type="component" value="Chromosome"/>
</dbReference>
<evidence type="ECO:0000313" key="11">
    <source>
        <dbReference type="EMBL" id="ADI31650.1"/>
    </source>
</evidence>
<dbReference type="InterPro" id="IPR012340">
    <property type="entry name" value="NA-bd_OB-fold"/>
</dbReference>
<keyword evidence="7 9" id="KW-0648">Protein biosynthesis</keyword>
<feature type="domain" description="Aminoacyl-transfer RNA synthetases class-II family profile" evidence="10">
    <location>
        <begin position="145"/>
        <end position="443"/>
    </location>
</feature>
<proteinExistence type="inferred from homology"/>
<evidence type="ECO:0000256" key="4">
    <source>
        <dbReference type="ARBA" id="ARBA00022598"/>
    </source>
</evidence>
<evidence type="ECO:0000256" key="6">
    <source>
        <dbReference type="ARBA" id="ARBA00022840"/>
    </source>
</evidence>
<dbReference type="PRINTS" id="PR01042">
    <property type="entry name" value="TRNASYNTHASP"/>
</dbReference>
<dbReference type="GO" id="GO:0005829">
    <property type="term" value="C:cytosol"/>
    <property type="evidence" value="ECO:0007669"/>
    <property type="project" value="TreeGrafter"/>
</dbReference>
<keyword evidence="6 9" id="KW-0067">ATP-binding</keyword>
<dbReference type="STRING" id="591019.Shell_0519"/>
<comment type="function">
    <text evidence="9">Catalyzes the attachment of L-aspartate to tRNA(Asp) in a two-step reaction: L-aspartate is first activated by ATP to form Asp-AMP and then transferred to the acceptor end of tRNA(Asp).</text>
</comment>
<dbReference type="eggNOG" id="arCOG00406">
    <property type="taxonomic scope" value="Archaea"/>
</dbReference>
<keyword evidence="9" id="KW-0460">Magnesium</keyword>
<dbReference type="FunFam" id="3.30.930.10:FF:000038">
    <property type="entry name" value="Aspartate--tRNA ligase"/>
    <property type="match status" value="1"/>
</dbReference>
<dbReference type="KEGG" id="shc:Shell_0519"/>
<feature type="binding site" evidence="9">
    <location>
        <begin position="414"/>
        <end position="417"/>
    </location>
    <ligand>
        <name>ATP</name>
        <dbReference type="ChEBI" id="CHEBI:30616"/>
    </ligand>
</feature>
<evidence type="ECO:0000259" key="10">
    <source>
        <dbReference type="PROSITE" id="PS50862"/>
    </source>
</evidence>
<dbReference type="PANTHER" id="PTHR43450:SF1">
    <property type="entry name" value="ASPARTATE--TRNA LIGASE, CYTOPLASMIC"/>
    <property type="match status" value="1"/>
</dbReference>
<dbReference type="EC" id="6.1.1.12" evidence="9"/>